<keyword evidence="2" id="KW-1185">Reference proteome</keyword>
<proteinExistence type="predicted"/>
<dbReference type="InParanoid" id="W4JP76"/>
<organism evidence="1 2">
    <name type="scientific">Heterobasidion irregulare (strain TC 32-1)</name>
    <dbReference type="NCBI Taxonomy" id="747525"/>
    <lineage>
        <taxon>Eukaryota</taxon>
        <taxon>Fungi</taxon>
        <taxon>Dikarya</taxon>
        <taxon>Basidiomycota</taxon>
        <taxon>Agaricomycotina</taxon>
        <taxon>Agaricomycetes</taxon>
        <taxon>Russulales</taxon>
        <taxon>Bondarzewiaceae</taxon>
        <taxon>Heterobasidion</taxon>
        <taxon>Heterobasidion annosum species complex</taxon>
    </lineage>
</organism>
<sequence>MPSNHTIIEQSFISKVPILTTSLIMPKVSTNWKCCTITYFEEKSILQAD</sequence>
<evidence type="ECO:0000313" key="1">
    <source>
        <dbReference type="EMBL" id="ETW75367.1"/>
    </source>
</evidence>
<reference evidence="1 2" key="1">
    <citation type="journal article" date="2012" name="New Phytol.">
        <title>Insight into trade-off between wood decay and parasitism from the genome of a fungal forest pathogen.</title>
        <authorList>
            <person name="Olson A."/>
            <person name="Aerts A."/>
            <person name="Asiegbu F."/>
            <person name="Belbahri L."/>
            <person name="Bouzid O."/>
            <person name="Broberg A."/>
            <person name="Canback B."/>
            <person name="Coutinho P.M."/>
            <person name="Cullen D."/>
            <person name="Dalman K."/>
            <person name="Deflorio G."/>
            <person name="van Diepen L.T."/>
            <person name="Dunand C."/>
            <person name="Duplessis S."/>
            <person name="Durling M."/>
            <person name="Gonthier P."/>
            <person name="Grimwood J."/>
            <person name="Fossdal C.G."/>
            <person name="Hansson D."/>
            <person name="Henrissat B."/>
            <person name="Hietala A."/>
            <person name="Himmelstrand K."/>
            <person name="Hoffmeister D."/>
            <person name="Hogberg N."/>
            <person name="James T.Y."/>
            <person name="Karlsson M."/>
            <person name="Kohler A."/>
            <person name="Kues U."/>
            <person name="Lee Y.H."/>
            <person name="Lin Y.C."/>
            <person name="Lind M."/>
            <person name="Lindquist E."/>
            <person name="Lombard V."/>
            <person name="Lucas S."/>
            <person name="Lunden K."/>
            <person name="Morin E."/>
            <person name="Murat C."/>
            <person name="Park J."/>
            <person name="Raffaello T."/>
            <person name="Rouze P."/>
            <person name="Salamov A."/>
            <person name="Schmutz J."/>
            <person name="Solheim H."/>
            <person name="Stahlberg J."/>
            <person name="Velez H."/>
            <person name="de Vries R.P."/>
            <person name="Wiebenga A."/>
            <person name="Woodward S."/>
            <person name="Yakovlev I."/>
            <person name="Garbelotto M."/>
            <person name="Martin F."/>
            <person name="Grigoriev I.V."/>
            <person name="Stenlid J."/>
        </authorList>
    </citation>
    <scope>NUCLEOTIDE SEQUENCE [LARGE SCALE GENOMIC DNA]</scope>
    <source>
        <strain evidence="1 2">TC 32-1</strain>
    </source>
</reference>
<evidence type="ECO:0000313" key="2">
    <source>
        <dbReference type="Proteomes" id="UP000030671"/>
    </source>
</evidence>
<dbReference type="HOGENOM" id="CLU_3143269_0_0_1"/>
<dbReference type="EMBL" id="KI925466">
    <property type="protein sequence ID" value="ETW75367.1"/>
    <property type="molecule type" value="Genomic_DNA"/>
</dbReference>
<gene>
    <name evidence="1" type="ORF">HETIRDRAFT_164486</name>
</gene>
<dbReference type="RefSeq" id="XP_009552792.1">
    <property type="nucleotide sequence ID" value="XM_009554497.1"/>
</dbReference>
<dbReference type="KEGG" id="hir:HETIRDRAFT_164486"/>
<accession>W4JP76</accession>
<name>W4JP76_HETIT</name>
<protein>
    <submittedName>
        <fullName evidence="1">Uncharacterized protein</fullName>
    </submittedName>
</protein>
<dbReference type="AlphaFoldDB" id="W4JP76"/>
<dbReference type="GeneID" id="20667918"/>
<dbReference type="Proteomes" id="UP000030671">
    <property type="component" value="Unassembled WGS sequence"/>
</dbReference>